<comment type="caution">
    <text evidence="3">The sequence shown here is derived from an EMBL/GenBank/DDBJ whole genome shotgun (WGS) entry which is preliminary data.</text>
</comment>
<feature type="transmembrane region" description="Helical" evidence="1">
    <location>
        <begin position="64"/>
        <end position="88"/>
    </location>
</feature>
<dbReference type="Proteomes" id="UP000252733">
    <property type="component" value="Unassembled WGS sequence"/>
</dbReference>
<dbReference type="PANTHER" id="PTHR31302:SF0">
    <property type="entry name" value="TRANSMEMBRANE PROTEIN WITH METALLOPHOSPHOESTERASE DOMAIN"/>
    <property type="match status" value="1"/>
</dbReference>
<evidence type="ECO:0000256" key="1">
    <source>
        <dbReference type="SAM" id="Phobius"/>
    </source>
</evidence>
<protein>
    <recommendedName>
        <fullName evidence="2">Calcineurin-like phosphoesterase domain-containing protein</fullName>
    </recommendedName>
</protein>
<dbReference type="PANTHER" id="PTHR31302">
    <property type="entry name" value="TRANSMEMBRANE PROTEIN WITH METALLOPHOSPHOESTERASE DOMAIN-RELATED"/>
    <property type="match status" value="1"/>
</dbReference>
<dbReference type="OrthoDB" id="9780884at2"/>
<dbReference type="EMBL" id="QPIZ01000002">
    <property type="protein sequence ID" value="RCW38995.1"/>
    <property type="molecule type" value="Genomic_DNA"/>
</dbReference>
<keyword evidence="1" id="KW-0812">Transmembrane</keyword>
<evidence type="ECO:0000313" key="4">
    <source>
        <dbReference type="Proteomes" id="UP000252733"/>
    </source>
</evidence>
<feature type="transmembrane region" description="Helical" evidence="1">
    <location>
        <begin position="6"/>
        <end position="22"/>
    </location>
</feature>
<reference evidence="3 4" key="1">
    <citation type="submission" date="2018-07" db="EMBL/GenBank/DDBJ databases">
        <title>Freshwater and sediment microbial communities from various areas in North America, analyzing microbe dynamics in response to fracking.</title>
        <authorList>
            <person name="Lamendella R."/>
        </authorList>
    </citation>
    <scope>NUCLEOTIDE SEQUENCE [LARGE SCALE GENOMIC DNA]</scope>
    <source>
        <strain evidence="3 4">160A</strain>
    </source>
</reference>
<dbReference type="GO" id="GO:0016787">
    <property type="term" value="F:hydrolase activity"/>
    <property type="evidence" value="ECO:0007669"/>
    <property type="project" value="InterPro"/>
</dbReference>
<dbReference type="CDD" id="cd07385">
    <property type="entry name" value="MPP_YkuE_C"/>
    <property type="match status" value="1"/>
</dbReference>
<organism evidence="3 4">
    <name type="scientific">Marinilabilia salmonicolor</name>
    <dbReference type="NCBI Taxonomy" id="989"/>
    <lineage>
        <taxon>Bacteria</taxon>
        <taxon>Pseudomonadati</taxon>
        <taxon>Bacteroidota</taxon>
        <taxon>Bacteroidia</taxon>
        <taxon>Marinilabiliales</taxon>
        <taxon>Marinilabiliaceae</taxon>
        <taxon>Marinilabilia</taxon>
    </lineage>
</organism>
<gene>
    <name evidence="3" type="ORF">DFO77_102149</name>
</gene>
<keyword evidence="1" id="KW-1133">Transmembrane helix</keyword>
<dbReference type="Pfam" id="PF00149">
    <property type="entry name" value="Metallophos"/>
    <property type="match status" value="1"/>
</dbReference>
<sequence length="392" mass="43979">MFFVIVLTVQILVNFYLTWRGYQALEAYPKVRPWFIAFMVLATFSYIIGRTLEKSMYNPLTVSLHWLGAFWFAVMLYATLQVLLIDIVRLIDLAIPFIRKMAGADYTRFKFIVGASVASVTFLIILAGHINAWHPRTAKLDIEIPKSANGLKELRIAAVSDVHMGTIIGPRKTGKLVNKLNALNPDIILMAGDVLDEDVGPVIRQNLGDSLRKLKAPMGIYASTGNHEYIGGGEPSINYLEEHGIKVLRDSSVLIGNAFYVIGREDLHANFSKDQKRKGVEDLLQNIDTNLPVIMLDHQPYHLDSVTGKGIDLQISGHTHHGQLWPFGYITNKIYEVSRGYKQKGDTHFWVSTGFGTWGPPVRTGNRPEVILINLKFQDNTNSRKDSSRSGN</sequence>
<dbReference type="AlphaFoldDB" id="A0A2T0XIF4"/>
<proteinExistence type="predicted"/>
<dbReference type="SUPFAM" id="SSF56300">
    <property type="entry name" value="Metallo-dependent phosphatases"/>
    <property type="match status" value="1"/>
</dbReference>
<dbReference type="InterPro" id="IPR029052">
    <property type="entry name" value="Metallo-depent_PP-like"/>
</dbReference>
<feature type="domain" description="Calcineurin-like phosphoesterase" evidence="2">
    <location>
        <begin position="154"/>
        <end position="321"/>
    </location>
</feature>
<evidence type="ECO:0000313" key="3">
    <source>
        <dbReference type="EMBL" id="RCW38995.1"/>
    </source>
</evidence>
<feature type="transmembrane region" description="Helical" evidence="1">
    <location>
        <begin position="109"/>
        <end position="130"/>
    </location>
</feature>
<keyword evidence="1" id="KW-0472">Membrane</keyword>
<evidence type="ECO:0000259" key="2">
    <source>
        <dbReference type="Pfam" id="PF00149"/>
    </source>
</evidence>
<dbReference type="STRING" id="1168289.GCA_000259075_03512"/>
<accession>A0A2T0XIF4</accession>
<dbReference type="Gene3D" id="3.60.21.10">
    <property type="match status" value="1"/>
</dbReference>
<dbReference type="InterPro" id="IPR051158">
    <property type="entry name" value="Metallophosphoesterase_sf"/>
</dbReference>
<feature type="transmembrane region" description="Helical" evidence="1">
    <location>
        <begin position="34"/>
        <end position="52"/>
    </location>
</feature>
<name>A0A2T0XIF4_9BACT</name>
<keyword evidence="4" id="KW-1185">Reference proteome</keyword>
<dbReference type="InterPro" id="IPR004843">
    <property type="entry name" value="Calcineurin-like_PHP"/>
</dbReference>